<feature type="transmembrane region" description="Helical" evidence="2">
    <location>
        <begin position="25"/>
        <end position="47"/>
    </location>
</feature>
<evidence type="ECO:0000259" key="3">
    <source>
        <dbReference type="Pfam" id="PF07423"/>
    </source>
</evidence>
<accession>A0A0A8XAQ6</accession>
<protein>
    <recommendedName>
        <fullName evidence="3">DUF1510 domain-containing protein</fullName>
    </recommendedName>
</protein>
<dbReference type="OrthoDB" id="2168558at2"/>
<keyword evidence="2" id="KW-0812">Transmembrane</keyword>
<gene>
    <name evidence="4" type="ORF">SAMD00020551_4295</name>
</gene>
<dbReference type="Pfam" id="PF07423">
    <property type="entry name" value="DUF1510"/>
    <property type="match status" value="1"/>
</dbReference>
<evidence type="ECO:0000313" key="5">
    <source>
        <dbReference type="Proteomes" id="UP000031014"/>
    </source>
</evidence>
<evidence type="ECO:0000256" key="2">
    <source>
        <dbReference type="SAM" id="Phobius"/>
    </source>
</evidence>
<name>A0A0A8XAQ6_MESS1</name>
<proteinExistence type="predicted"/>
<dbReference type="AlphaFoldDB" id="A0A0A8XAQ6"/>
<comment type="caution">
    <text evidence="4">The sequence shown here is derived from an EMBL/GenBank/DDBJ whole genome shotgun (WGS) entry which is preliminary data.</text>
</comment>
<feature type="domain" description="DUF1510" evidence="3">
    <location>
        <begin position="132"/>
        <end position="224"/>
    </location>
</feature>
<keyword evidence="2" id="KW-0472">Membrane</keyword>
<dbReference type="RefSeq" id="WP_041967728.1">
    <property type="nucleotide sequence ID" value="NZ_BASE01000107.1"/>
</dbReference>
<organism evidence="4 5">
    <name type="scientific">Mesobacillus selenatarsenatis (strain DSM 18680 / JCM 14380 / FERM P-15431 / SF-1)</name>
    <dbReference type="NCBI Taxonomy" id="1321606"/>
    <lineage>
        <taxon>Bacteria</taxon>
        <taxon>Bacillati</taxon>
        <taxon>Bacillota</taxon>
        <taxon>Bacilli</taxon>
        <taxon>Bacillales</taxon>
        <taxon>Bacillaceae</taxon>
        <taxon>Mesobacillus</taxon>
    </lineage>
</organism>
<keyword evidence="2" id="KW-1133">Transmembrane helix</keyword>
<reference evidence="4 5" key="1">
    <citation type="submission" date="2013-06" db="EMBL/GenBank/DDBJ databases">
        <title>Whole genome shotgun sequence of Bacillus selenatarsenatis SF-1.</title>
        <authorList>
            <person name="Kuroda M."/>
            <person name="Sei K."/>
            <person name="Yamashita M."/>
            <person name="Ike M."/>
        </authorList>
    </citation>
    <scope>NUCLEOTIDE SEQUENCE [LARGE SCALE GENOMIC DNA]</scope>
    <source>
        <strain evidence="4 5">SF-1</strain>
    </source>
</reference>
<feature type="compositionally biased region" description="Acidic residues" evidence="1">
    <location>
        <begin position="90"/>
        <end position="115"/>
    </location>
</feature>
<evidence type="ECO:0000313" key="4">
    <source>
        <dbReference type="EMBL" id="GAM16122.1"/>
    </source>
</evidence>
<feature type="compositionally biased region" description="Basic and acidic residues" evidence="1">
    <location>
        <begin position="72"/>
        <end position="89"/>
    </location>
</feature>
<dbReference type="EMBL" id="BASE01000107">
    <property type="protein sequence ID" value="GAM16122.1"/>
    <property type="molecule type" value="Genomic_DNA"/>
</dbReference>
<keyword evidence="5" id="KW-1185">Reference proteome</keyword>
<evidence type="ECO:0000256" key="1">
    <source>
        <dbReference type="SAM" id="MobiDB-lite"/>
    </source>
</evidence>
<dbReference type="Proteomes" id="UP000031014">
    <property type="component" value="Unassembled WGS sequence"/>
</dbReference>
<dbReference type="InterPro" id="IPR009988">
    <property type="entry name" value="DUF1510"/>
</dbReference>
<dbReference type="STRING" id="1321606.SAMD00020551_4295"/>
<feature type="region of interest" description="Disordered" evidence="1">
    <location>
        <begin position="60"/>
        <end position="129"/>
    </location>
</feature>
<sequence>MKHDYDNLNEGTRSGKRSKRRKTNLILNSLIVVVILLIGIVSFNIFFSNDEGAADQNGVVAEKDNAATPSGNKDDSKDTGKKNDLKDSDKEDDSATEETESEEADEESAEDEELAEPIVTEGGSDANVKQTIENPEWKPVGTTQSGEHNTVFDQNAVDWQEMILAYSYATGIDKNNMTVWFNGNGGAPNTAVGTISEKGSDQTYRVSIQWVDGQGWKPVKVEELIENDQKR</sequence>